<feature type="transmembrane region" description="Helical" evidence="1">
    <location>
        <begin position="7"/>
        <end position="28"/>
    </location>
</feature>
<dbReference type="RefSeq" id="WP_136464412.1">
    <property type="nucleotide sequence ID" value="NZ_SRKY01000005.1"/>
</dbReference>
<dbReference type="Pfam" id="PF07584">
    <property type="entry name" value="BatA"/>
    <property type="match status" value="1"/>
</dbReference>
<dbReference type="AlphaFoldDB" id="A0A4S4N8E3"/>
<dbReference type="Gene3D" id="3.40.50.880">
    <property type="match status" value="1"/>
</dbReference>
<keyword evidence="1" id="KW-1133">Transmembrane helix</keyword>
<dbReference type="Proteomes" id="UP000306602">
    <property type="component" value="Unassembled WGS sequence"/>
</dbReference>
<keyword evidence="1" id="KW-0812">Transmembrane</keyword>
<gene>
    <name evidence="4" type="ORF">E4Z66_17855</name>
</gene>
<accession>A0A4S4N8E3</accession>
<dbReference type="Gene3D" id="3.40.50.12140">
    <property type="entry name" value="Domain of unknown function DUF4159"/>
    <property type="match status" value="1"/>
</dbReference>
<comment type="caution">
    <text evidence="4">The sequence shown here is derived from an EMBL/GenBank/DDBJ whole genome shotgun (WGS) entry which is preliminary data.</text>
</comment>
<feature type="domain" description="Aerotolerance regulator N-terminal" evidence="2">
    <location>
        <begin position="7"/>
        <end position="81"/>
    </location>
</feature>
<protein>
    <submittedName>
        <fullName evidence="4">DUF4159 domain-containing protein</fullName>
    </submittedName>
</protein>
<dbReference type="InterPro" id="IPR024163">
    <property type="entry name" value="Aerotolerance_reg_N"/>
</dbReference>
<dbReference type="CDD" id="cd03143">
    <property type="entry name" value="A4_beta-galactosidase_middle_domain"/>
    <property type="match status" value="1"/>
</dbReference>
<evidence type="ECO:0000313" key="4">
    <source>
        <dbReference type="EMBL" id="THH34825.1"/>
    </source>
</evidence>
<evidence type="ECO:0000313" key="5">
    <source>
        <dbReference type="Proteomes" id="UP000306602"/>
    </source>
</evidence>
<dbReference type="InterPro" id="IPR025297">
    <property type="entry name" value="DUF4159"/>
</dbReference>
<dbReference type="Pfam" id="PF13709">
    <property type="entry name" value="DUF4159"/>
    <property type="match status" value="1"/>
</dbReference>
<dbReference type="PANTHER" id="PTHR37464:SF1">
    <property type="entry name" value="BLL2463 PROTEIN"/>
    <property type="match status" value="1"/>
</dbReference>
<name>A0A4S4N8E3_9RHOB</name>
<dbReference type="PANTHER" id="PTHR37464">
    <property type="entry name" value="BLL2463 PROTEIN"/>
    <property type="match status" value="1"/>
</dbReference>
<dbReference type="InterPro" id="IPR029062">
    <property type="entry name" value="Class_I_gatase-like"/>
</dbReference>
<feature type="transmembrane region" description="Helical" evidence="1">
    <location>
        <begin position="61"/>
        <end position="83"/>
    </location>
</feature>
<reference evidence="4 5" key="1">
    <citation type="submission" date="2019-04" db="EMBL/GenBank/DDBJ databases">
        <title>Shimia ponticola sp. nov., isolated from seawater.</title>
        <authorList>
            <person name="Kim Y.-O."/>
            <person name="Yoon J.-H."/>
        </authorList>
    </citation>
    <scope>NUCLEOTIDE SEQUENCE [LARGE SCALE GENOMIC DNA]</scope>
    <source>
        <strain evidence="4 5">MYP11</strain>
    </source>
</reference>
<dbReference type="InterPro" id="IPR011933">
    <property type="entry name" value="Double_TM_dom"/>
</dbReference>
<organism evidence="4 5">
    <name type="scientific">Aliishimia ponticola</name>
    <dbReference type="NCBI Taxonomy" id="2499833"/>
    <lineage>
        <taxon>Bacteria</taxon>
        <taxon>Pseudomonadati</taxon>
        <taxon>Pseudomonadota</taxon>
        <taxon>Alphaproteobacteria</taxon>
        <taxon>Rhodobacterales</taxon>
        <taxon>Paracoccaceae</taxon>
        <taxon>Aliishimia</taxon>
    </lineage>
</organism>
<feature type="domain" description="DUF4159" evidence="3">
    <location>
        <begin position="682"/>
        <end position="900"/>
    </location>
</feature>
<dbReference type="OrthoDB" id="9773014at2"/>
<dbReference type="SUPFAM" id="SSF52317">
    <property type="entry name" value="Class I glutamine amidotransferase-like"/>
    <property type="match status" value="1"/>
</dbReference>
<proteinExistence type="predicted"/>
<evidence type="ECO:0000259" key="2">
    <source>
        <dbReference type="Pfam" id="PF07584"/>
    </source>
</evidence>
<sequence>MMGLGSIGFTAPWLLLALIALPILWLILRAVPPAPIRRRFPGVALLLGLGDDDTVTDRTPWWLLLLRLLAVAALIVGLAGPVLNSQERMTRSDTPILVIVDGSWAGAPGWQRARAAILGRLDVAVQLRRPVGLLNLSDPAPVTFQPAQRVAERLAAMEPNPWQPGPTMLNAARDQLQGLPEFDTVWLSDGLDYAGRGELLALAQERGTIQVLQGDTAVVGLRPATYEEGEVRLSAIRSDGAGATTMNILAQGRDPAGNPAVLERGEITFGAGDRVASLSLTLPDEIRDRVTHFSVDGTQSTGATTLVADSLRRVEVALIASQGDREALQLLSPLHYVGEALSGKVDLLDLSLNEALPANPDAVLLADVAILAPQEQEALQAWVEDGGMLIRFAGPRVAASDISRDTEDPLMPVRLRLGGRSVGGAMSWGEPKGLADFAEDSPFVGLDVPADVTVTAQVLAQPGPELSDRVIAQLTDGTPVVTRKPVGLGQVVLFHVTANAEWSNLPLSVLFIDMLERLMGVSDDNATVTATSGDTWQAVRVLDGTGSFAKADALAGVSDATMSAGEFGPAFPPGVYQRDRQTVSRNALEKDDTLEPATWPATVAVTGLDGPVQRPLGGPLLAAALVLLMADILASLALSGRLTGARAAAGLIALALMLPPLPAQAQDAEEEFALNATSDVVLAHVMTGNDTVDDIAQAGLRGLSDALFFRTSVEPAEPIGVNLETDELAFFPMLYWPITPEQPRPSAEAYAKLNEYLRSGGLILFDTRDADITSLSASSPNARKLQQLAAPLDVPRLEKVPNDHVLTRTFYLLQDFPGRHTGRDVWVEAAPPDVEAIEGMPFRNLNDNVTPVVIGSNDWAAAWAVNQSGAALLPIGRGFSGERQRELAYRFGINLVMHVLTGNYKSDQVHVPALLDRLGQ</sequence>
<keyword evidence="5" id="KW-1185">Reference proteome</keyword>
<evidence type="ECO:0000256" key="1">
    <source>
        <dbReference type="SAM" id="Phobius"/>
    </source>
</evidence>
<dbReference type="NCBIfam" id="TIGR02226">
    <property type="entry name" value="two_anch"/>
    <property type="match status" value="1"/>
</dbReference>
<dbReference type="EMBL" id="SRKY01000005">
    <property type="protein sequence ID" value="THH34825.1"/>
    <property type="molecule type" value="Genomic_DNA"/>
</dbReference>
<keyword evidence="1" id="KW-0472">Membrane</keyword>
<evidence type="ECO:0000259" key="3">
    <source>
        <dbReference type="Pfam" id="PF13709"/>
    </source>
</evidence>